<keyword evidence="1" id="KW-1133">Transmembrane helix</keyword>
<dbReference type="InterPro" id="IPR012902">
    <property type="entry name" value="N_methyl_site"/>
</dbReference>
<evidence type="ECO:0000313" key="3">
    <source>
        <dbReference type="Proteomes" id="UP000075391"/>
    </source>
</evidence>
<gene>
    <name evidence="2" type="ORF">AZI85_17130</name>
</gene>
<feature type="transmembrane region" description="Helical" evidence="1">
    <location>
        <begin position="12"/>
        <end position="32"/>
    </location>
</feature>
<reference evidence="2 3" key="1">
    <citation type="submission" date="2016-03" db="EMBL/GenBank/DDBJ databases">
        <authorList>
            <person name="Ploux O."/>
        </authorList>
    </citation>
    <scope>NUCLEOTIDE SEQUENCE [LARGE SCALE GENOMIC DNA]</scope>
    <source>
        <strain evidence="2 3">BER2</strain>
    </source>
</reference>
<organism evidence="2 3">
    <name type="scientific">Bdellovibrio bacteriovorus</name>
    <dbReference type="NCBI Taxonomy" id="959"/>
    <lineage>
        <taxon>Bacteria</taxon>
        <taxon>Pseudomonadati</taxon>
        <taxon>Bdellovibrionota</taxon>
        <taxon>Bdellovibrionia</taxon>
        <taxon>Bdellovibrionales</taxon>
        <taxon>Pseudobdellovibrionaceae</taxon>
        <taxon>Bdellovibrio</taxon>
    </lineage>
</organism>
<dbReference type="OrthoDB" id="5293875at2"/>
<comment type="caution">
    <text evidence="2">The sequence shown here is derived from an EMBL/GenBank/DDBJ whole genome shotgun (WGS) entry which is preliminary data.</text>
</comment>
<dbReference type="Proteomes" id="UP000075391">
    <property type="component" value="Unassembled WGS sequence"/>
</dbReference>
<evidence type="ECO:0008006" key="4">
    <source>
        <dbReference type="Google" id="ProtNLM"/>
    </source>
</evidence>
<keyword evidence="1" id="KW-0812">Transmembrane</keyword>
<dbReference type="EMBL" id="LUKF01000008">
    <property type="protein sequence ID" value="KYG67603.1"/>
    <property type="molecule type" value="Genomic_DNA"/>
</dbReference>
<protein>
    <recommendedName>
        <fullName evidence="4">Prepilin-type N-terminal cleavage/methylation domain-containing protein</fullName>
    </recommendedName>
</protein>
<sequence length="163" mass="18076">MMNSRGMTLIEVLMAIGISVIGVSIFLFFVLTSRKHVTHVDRAIVLKELLTDNVIELKGLQIGDIVPIGKCLMRIYKTDKTFLSESVVDLNSSECPQPSLSANQVFVGWEVLPASSIEASFSSSSLKLPKYSDTLRKVTLKVWGWSDGEGKTILTNQIVIFKR</sequence>
<evidence type="ECO:0000313" key="2">
    <source>
        <dbReference type="EMBL" id="KYG67603.1"/>
    </source>
</evidence>
<dbReference type="AlphaFoldDB" id="A0A150WT74"/>
<dbReference type="Pfam" id="PF07963">
    <property type="entry name" value="N_methyl"/>
    <property type="match status" value="1"/>
</dbReference>
<evidence type="ECO:0000256" key="1">
    <source>
        <dbReference type="SAM" id="Phobius"/>
    </source>
</evidence>
<dbReference type="RefSeq" id="WP_063243313.1">
    <property type="nucleotide sequence ID" value="NZ_LUKF01000008.1"/>
</dbReference>
<proteinExistence type="predicted"/>
<keyword evidence="1" id="KW-0472">Membrane</keyword>
<dbReference type="NCBIfam" id="TIGR02532">
    <property type="entry name" value="IV_pilin_GFxxxE"/>
    <property type="match status" value="1"/>
</dbReference>
<accession>A0A150WT74</accession>
<name>A0A150WT74_BDEBC</name>